<dbReference type="PANTHER" id="PTHR30349">
    <property type="entry name" value="PHAGE INTEGRASE-RELATED"/>
    <property type="match status" value="1"/>
</dbReference>
<dbReference type="eggNOG" id="COG0582">
    <property type="taxonomic scope" value="Bacteria"/>
</dbReference>
<dbReference type="GO" id="GO:0015074">
    <property type="term" value="P:DNA integration"/>
    <property type="evidence" value="ECO:0007669"/>
    <property type="project" value="UniProtKB-KW"/>
</dbReference>
<dbReference type="InterPro" id="IPR002104">
    <property type="entry name" value="Integrase_catalytic"/>
</dbReference>
<evidence type="ECO:0000313" key="6">
    <source>
        <dbReference type="EMBL" id="ABV87221.1"/>
    </source>
</evidence>
<evidence type="ECO:0000313" key="8">
    <source>
        <dbReference type="Proteomes" id="UP000002608"/>
    </source>
</evidence>
<proteinExistence type="inferred from homology"/>
<evidence type="ECO:0000256" key="1">
    <source>
        <dbReference type="ARBA" id="ARBA00008857"/>
    </source>
</evidence>
<comment type="similarity">
    <text evidence="1">Belongs to the 'phage' integrase family.</text>
</comment>
<dbReference type="InterPro" id="IPR050090">
    <property type="entry name" value="Tyrosine_recombinase_XerCD"/>
</dbReference>
<sequence length="459" mass="53505">MISIIQTKLNLGSLPSFDGELLDIAGEYQIRNINHQRHHEVDKFPLLFSDTRLKDCLEINLFLEYRYKGKFLRPSRGGHKNLLGGVTVKTIKSIANSLKVFLVWLEAAGLEWKDLYAVSASEKAKEWLLPYRFRTHLIDRIKNNELSLDTANLYISHVRQLYEWAWRTRRIEKLPFKYTDKVIRKKRSNSEFDLIFASFSYDRGMVVQTNDLTIPKKHRQKKMVLNDGLSPYSQKELKDFYSTNHMQSESRRLWADLALLCGLRAFEVVLLKESEIVDTALDDTKVYSVDVLGKFNKHRQILVPRSLMSRLWNYRNSPERLKRSAKWGANQNAEIDKPLFINRSGNILNEGSITNITSNAAKELLTSKIEFYRSFHDLRSTFATSLARFLLEKDLPLGFIQYRLMTLLGHSKFSTTEKYIDLARTITYDKRMKSWVEDVFGGLEQELSVEVTELEIGVR</sequence>
<dbReference type="KEGG" id="spl:Spea_1899"/>
<dbReference type="InterPro" id="IPR011010">
    <property type="entry name" value="DNA_brk_join_enz"/>
</dbReference>
<dbReference type="KEGG" id="spl:Spea_3465"/>
<name>A8H3T4_SHEPA</name>
<evidence type="ECO:0000256" key="2">
    <source>
        <dbReference type="ARBA" id="ARBA00022908"/>
    </source>
</evidence>
<dbReference type="GO" id="GO:0006310">
    <property type="term" value="P:DNA recombination"/>
    <property type="evidence" value="ECO:0007669"/>
    <property type="project" value="UniProtKB-KW"/>
</dbReference>
<dbReference type="EMBL" id="CP000851">
    <property type="protein sequence ID" value="ABV88778.1"/>
    <property type="molecule type" value="Genomic_DNA"/>
</dbReference>
<feature type="domain" description="Tyr recombinase" evidence="5">
    <location>
        <begin position="224"/>
        <end position="433"/>
    </location>
</feature>
<dbReference type="InterPro" id="IPR010998">
    <property type="entry name" value="Integrase_recombinase_N"/>
</dbReference>
<dbReference type="GO" id="GO:0003677">
    <property type="term" value="F:DNA binding"/>
    <property type="evidence" value="ECO:0007669"/>
    <property type="project" value="UniProtKB-KW"/>
</dbReference>
<keyword evidence="2" id="KW-0229">DNA integration</keyword>
<dbReference type="STRING" id="398579.Spea_1899"/>
<gene>
    <name evidence="6" type="ordered locus">Spea_1899</name>
    <name evidence="7" type="ordered locus">Spea_3465</name>
</gene>
<evidence type="ECO:0000256" key="4">
    <source>
        <dbReference type="ARBA" id="ARBA00023172"/>
    </source>
</evidence>
<dbReference type="Gene3D" id="1.10.150.130">
    <property type="match status" value="1"/>
</dbReference>
<dbReference type="OrthoDB" id="6629433at2"/>
<dbReference type="PROSITE" id="PS51898">
    <property type="entry name" value="TYR_RECOMBINASE"/>
    <property type="match status" value="1"/>
</dbReference>
<keyword evidence="4" id="KW-0233">DNA recombination</keyword>
<evidence type="ECO:0000313" key="7">
    <source>
        <dbReference type="EMBL" id="ABV88778.1"/>
    </source>
</evidence>
<accession>A8H3T4</accession>
<dbReference type="CDD" id="cd00397">
    <property type="entry name" value="DNA_BRE_C"/>
    <property type="match status" value="1"/>
</dbReference>
<dbReference type="InterPro" id="IPR013762">
    <property type="entry name" value="Integrase-like_cat_sf"/>
</dbReference>
<protein>
    <submittedName>
        <fullName evidence="6">Integrase family protein</fullName>
    </submittedName>
</protein>
<dbReference type="PANTHER" id="PTHR30349:SF64">
    <property type="entry name" value="PROPHAGE INTEGRASE INTD-RELATED"/>
    <property type="match status" value="1"/>
</dbReference>
<dbReference type="SUPFAM" id="SSF56349">
    <property type="entry name" value="DNA breaking-rejoining enzymes"/>
    <property type="match status" value="1"/>
</dbReference>
<dbReference type="Proteomes" id="UP000002608">
    <property type="component" value="Chromosome"/>
</dbReference>
<dbReference type="RefSeq" id="WP_012155141.1">
    <property type="nucleotide sequence ID" value="NC_009901.1"/>
</dbReference>
<dbReference type="HOGENOM" id="CLU_541699_0_0_6"/>
<keyword evidence="3" id="KW-0238">DNA-binding</keyword>
<dbReference type="Gene3D" id="1.10.443.10">
    <property type="entry name" value="Intergrase catalytic core"/>
    <property type="match status" value="1"/>
</dbReference>
<evidence type="ECO:0000256" key="3">
    <source>
        <dbReference type="ARBA" id="ARBA00023125"/>
    </source>
</evidence>
<dbReference type="EMBL" id="CP000851">
    <property type="protein sequence ID" value="ABV87221.1"/>
    <property type="molecule type" value="Genomic_DNA"/>
</dbReference>
<keyword evidence="8" id="KW-1185">Reference proteome</keyword>
<organism evidence="6 8">
    <name type="scientific">Shewanella pealeana (strain ATCC 700345 / ANG-SQ1)</name>
    <dbReference type="NCBI Taxonomy" id="398579"/>
    <lineage>
        <taxon>Bacteria</taxon>
        <taxon>Pseudomonadati</taxon>
        <taxon>Pseudomonadota</taxon>
        <taxon>Gammaproteobacteria</taxon>
        <taxon>Alteromonadales</taxon>
        <taxon>Shewanellaceae</taxon>
        <taxon>Shewanella</taxon>
    </lineage>
</organism>
<evidence type="ECO:0000259" key="5">
    <source>
        <dbReference type="PROSITE" id="PS51898"/>
    </source>
</evidence>
<reference evidence="6 8" key="1">
    <citation type="submission" date="2007-10" db="EMBL/GenBank/DDBJ databases">
        <title>Complete sequence of Shewanella pealeana ATCC 700345.</title>
        <authorList>
            <consortium name="US DOE Joint Genome Institute"/>
            <person name="Copeland A."/>
            <person name="Lucas S."/>
            <person name="Lapidus A."/>
            <person name="Barry K."/>
            <person name="Glavina del Rio T."/>
            <person name="Dalin E."/>
            <person name="Tice H."/>
            <person name="Pitluck S."/>
            <person name="Chertkov O."/>
            <person name="Brettin T."/>
            <person name="Bruce D."/>
            <person name="Detter J.C."/>
            <person name="Han C."/>
            <person name="Schmutz J."/>
            <person name="Larimer F."/>
            <person name="Land M."/>
            <person name="Hauser L."/>
            <person name="Kyrpides N."/>
            <person name="Kim E."/>
            <person name="Zhao J.-S.Z."/>
            <person name="Manno D."/>
            <person name="Hawari J."/>
            <person name="Richardson P."/>
        </authorList>
    </citation>
    <scope>NUCLEOTIDE SEQUENCE [LARGE SCALE GENOMIC DNA]</scope>
    <source>
        <strain evidence="6">ATCC 700345</strain>
        <strain evidence="8">ATCC 700345 / ANG-SQ1</strain>
    </source>
</reference>
<dbReference type="Pfam" id="PF00589">
    <property type="entry name" value="Phage_integrase"/>
    <property type="match status" value="1"/>
</dbReference>
<dbReference type="AlphaFoldDB" id="A8H3T4"/>